<reference evidence="2 3" key="1">
    <citation type="submission" date="2019-01" db="EMBL/GenBank/DDBJ databases">
        <authorList>
            <person name="Chen W.-M."/>
        </authorList>
    </citation>
    <scope>NUCLEOTIDE SEQUENCE [LARGE SCALE GENOMIC DNA]</scope>
    <source>
        <strain evidence="2 3">FSY-9</strain>
    </source>
</reference>
<evidence type="ECO:0000313" key="2">
    <source>
        <dbReference type="EMBL" id="RVU02218.1"/>
    </source>
</evidence>
<dbReference type="EMBL" id="SACO01000025">
    <property type="protein sequence ID" value="RVU02218.1"/>
    <property type="molecule type" value="Genomic_DNA"/>
</dbReference>
<sequence>MTIYVNIMPKRKYPLVVALLYDGLCTFEFGIVAEVFGLSRPEMGPDWYRFASAAI</sequence>
<dbReference type="AlphaFoldDB" id="A0A437MX42"/>
<keyword evidence="1" id="KW-1133">Transmembrane helix</keyword>
<keyword evidence="3" id="KW-1185">Reference proteome</keyword>
<feature type="transmembrane region" description="Helical" evidence="1">
    <location>
        <begin position="12"/>
        <end position="33"/>
    </location>
</feature>
<feature type="non-terminal residue" evidence="2">
    <location>
        <position position="55"/>
    </location>
</feature>
<organism evidence="2 3">
    <name type="scientific">Novosphingobium umbonatum</name>
    <dbReference type="NCBI Taxonomy" id="1908524"/>
    <lineage>
        <taxon>Bacteria</taxon>
        <taxon>Pseudomonadati</taxon>
        <taxon>Pseudomonadota</taxon>
        <taxon>Alphaproteobacteria</taxon>
        <taxon>Sphingomonadales</taxon>
        <taxon>Sphingomonadaceae</taxon>
        <taxon>Novosphingobium</taxon>
    </lineage>
</organism>
<dbReference type="Proteomes" id="UP000282837">
    <property type="component" value="Unassembled WGS sequence"/>
</dbReference>
<name>A0A437MX42_9SPHN</name>
<proteinExistence type="predicted"/>
<keyword evidence="1" id="KW-0472">Membrane</keyword>
<comment type="caution">
    <text evidence="2">The sequence shown here is derived from an EMBL/GenBank/DDBJ whole genome shotgun (WGS) entry which is preliminary data.</text>
</comment>
<evidence type="ECO:0000256" key="1">
    <source>
        <dbReference type="SAM" id="Phobius"/>
    </source>
</evidence>
<evidence type="ECO:0000313" key="3">
    <source>
        <dbReference type="Proteomes" id="UP000282837"/>
    </source>
</evidence>
<gene>
    <name evidence="2" type="primary">ftrA</name>
    <name evidence="2" type="ORF">EOE18_17775</name>
</gene>
<protein>
    <submittedName>
        <fullName evidence="2">Transcriptional regulator FtrA</fullName>
    </submittedName>
</protein>
<keyword evidence="1" id="KW-0812">Transmembrane</keyword>
<accession>A0A437MX42</accession>